<dbReference type="InterPro" id="IPR012551">
    <property type="entry name" value="DUF1707_SHOCT-like"/>
</dbReference>
<keyword evidence="4" id="KW-1185">Reference proteome</keyword>
<evidence type="ECO:0000313" key="4">
    <source>
        <dbReference type="Proteomes" id="UP001595923"/>
    </source>
</evidence>
<dbReference type="EMBL" id="JBHSFQ010000001">
    <property type="protein sequence ID" value="MFC4560305.1"/>
    <property type="molecule type" value="Genomic_DNA"/>
</dbReference>
<dbReference type="Pfam" id="PF08044">
    <property type="entry name" value="DUF1707"/>
    <property type="match status" value="1"/>
</dbReference>
<feature type="compositionally biased region" description="Gly residues" evidence="1">
    <location>
        <begin position="1"/>
        <end position="12"/>
    </location>
</feature>
<dbReference type="PANTHER" id="PTHR40763">
    <property type="entry name" value="MEMBRANE PROTEIN-RELATED"/>
    <property type="match status" value="1"/>
</dbReference>
<protein>
    <submittedName>
        <fullName evidence="3">DUF1707 domain-containing protein</fullName>
    </submittedName>
</protein>
<name>A0ABV9DN95_9ACTN</name>
<organism evidence="3 4">
    <name type="scientific">Nocardiopsis mangrovi</name>
    <dbReference type="NCBI Taxonomy" id="1179818"/>
    <lineage>
        <taxon>Bacteria</taxon>
        <taxon>Bacillati</taxon>
        <taxon>Actinomycetota</taxon>
        <taxon>Actinomycetes</taxon>
        <taxon>Streptosporangiales</taxon>
        <taxon>Nocardiopsidaceae</taxon>
        <taxon>Nocardiopsis</taxon>
    </lineage>
</organism>
<gene>
    <name evidence="3" type="ORF">ACFO4E_00390</name>
</gene>
<comment type="caution">
    <text evidence="3">The sequence shown here is derived from an EMBL/GenBank/DDBJ whole genome shotgun (WGS) entry which is preliminary data.</text>
</comment>
<evidence type="ECO:0000259" key="2">
    <source>
        <dbReference type="Pfam" id="PF08044"/>
    </source>
</evidence>
<accession>A0ABV9DN95</accession>
<feature type="domain" description="DUF1707" evidence="2">
    <location>
        <begin position="17"/>
        <end position="69"/>
    </location>
</feature>
<sequence length="218" mass="23156">MDAHGADGGPDGAHGRMRASDRDRDRVAEILREAAAEGRITLDELDERLDRAFAARTYAELDPLTADLPIPGVQAPAPVTPAAYPPASPGPPLVLKSSIAGSIVRRGAWEVPARVRVVNPYGVVRLDFRDATLLSDVVELEFGESWGEARVVLPDGATAAVDVDTSWLGSVDSRVPPAPAPPAPHFVVKGSVKGGSLKIRYGRSPGGWLSGDIWDDWL</sequence>
<evidence type="ECO:0000313" key="3">
    <source>
        <dbReference type="EMBL" id="MFC4560305.1"/>
    </source>
</evidence>
<feature type="region of interest" description="Disordered" evidence="1">
    <location>
        <begin position="1"/>
        <end position="24"/>
    </location>
</feature>
<reference evidence="4" key="1">
    <citation type="journal article" date="2019" name="Int. J. Syst. Evol. Microbiol.">
        <title>The Global Catalogue of Microorganisms (GCM) 10K type strain sequencing project: providing services to taxonomists for standard genome sequencing and annotation.</title>
        <authorList>
            <consortium name="The Broad Institute Genomics Platform"/>
            <consortium name="The Broad Institute Genome Sequencing Center for Infectious Disease"/>
            <person name="Wu L."/>
            <person name="Ma J."/>
        </authorList>
    </citation>
    <scope>NUCLEOTIDE SEQUENCE [LARGE SCALE GENOMIC DNA]</scope>
    <source>
        <strain evidence="4">XZYJ18</strain>
    </source>
</reference>
<dbReference type="PANTHER" id="PTHR40763:SF5">
    <property type="entry name" value="MEMBRANE PROTEIN"/>
    <property type="match status" value="1"/>
</dbReference>
<dbReference type="Proteomes" id="UP001595923">
    <property type="component" value="Unassembled WGS sequence"/>
</dbReference>
<evidence type="ECO:0000256" key="1">
    <source>
        <dbReference type="SAM" id="MobiDB-lite"/>
    </source>
</evidence>
<proteinExistence type="predicted"/>
<dbReference type="RefSeq" id="WP_378570346.1">
    <property type="nucleotide sequence ID" value="NZ_JBHSFQ010000001.1"/>
</dbReference>